<evidence type="ECO:0000313" key="3">
    <source>
        <dbReference type="EMBL" id="KAK7442224.1"/>
    </source>
</evidence>
<evidence type="ECO:0000256" key="1">
    <source>
        <dbReference type="SAM" id="MobiDB-lite"/>
    </source>
</evidence>
<keyword evidence="4" id="KW-1185">Reference proteome</keyword>
<proteinExistence type="predicted"/>
<dbReference type="SUPFAM" id="SSF53474">
    <property type="entry name" value="alpha/beta-Hydrolases"/>
    <property type="match status" value="1"/>
</dbReference>
<feature type="region of interest" description="Disordered" evidence="1">
    <location>
        <begin position="284"/>
        <end position="316"/>
    </location>
</feature>
<evidence type="ECO:0000313" key="4">
    <source>
        <dbReference type="Proteomes" id="UP001498398"/>
    </source>
</evidence>
<feature type="region of interest" description="Disordered" evidence="1">
    <location>
        <begin position="397"/>
        <end position="420"/>
    </location>
</feature>
<dbReference type="EMBL" id="JBANRG010000059">
    <property type="protein sequence ID" value="KAK7442224.1"/>
    <property type="molecule type" value="Genomic_DNA"/>
</dbReference>
<dbReference type="InterPro" id="IPR029058">
    <property type="entry name" value="AB_hydrolase_fold"/>
</dbReference>
<dbReference type="PANTHER" id="PTHR33840:SF2">
    <property type="entry name" value="TLE1 PHOSPHOLIPASE DOMAIN-CONTAINING PROTEIN"/>
    <property type="match status" value="1"/>
</dbReference>
<feature type="compositionally biased region" description="Basic and acidic residues" evidence="1">
    <location>
        <begin position="287"/>
        <end position="296"/>
    </location>
</feature>
<evidence type="ECO:0000259" key="2">
    <source>
        <dbReference type="Pfam" id="PF09994"/>
    </source>
</evidence>
<gene>
    <name evidence="3" type="ORF">VKT23_016195</name>
</gene>
<name>A0ABR1IXZ5_9AGAR</name>
<sequence>MSVPMTTPSHQKDDTEATMTESFSGDTIVRSPIRAETTDSMYSDDDSLPEDLNVIPPKHPFRTLILCFDGTGDQFDLDNSNIVTFFSMLKKDDRAQQMVYYQAGIGTYTSPQTATPLMAKFSKTLDEAVAWNLHAHVMGGYEFLMQNYVAGDRICIFGFSRGAYTARSLAGMIHKVGVLPACNHQQVPFAYKMYTSTDELGWKQSNAFKKTFSIDVDIEFIGVWDTVNSVGLIPKRLPFTTSNTAVKTFRHAVSLDERRAKFKANHWNRPTKSEDELGVKCTKKHNHDHDEHDGKGKGHQKHKRHGQLAMERRYGKDRDQETDIEEVWFAGCHCDVGGGSVSNDTTTNLARIPLRWMVRECFKTNTGIMFNREGLEAIGLDPDALYPFVKPRPPAEPLGGARIQSIPRNPRTPVQSPKKRKDSYTLLVDSPAAPSVKNIPTEAIVPVKRIYSEEQLDLQDAMAPIYDQLSLKWFWWILEFLPLKHKFQHGDNSWGSIFGWNLGRGRFIPKQKKIGVRVHRSVKTRMESQDEHGRKYVPKANLNLECVTWVD</sequence>
<dbReference type="Pfam" id="PF09994">
    <property type="entry name" value="T6SS_Tle1-like_cat"/>
    <property type="match status" value="1"/>
</dbReference>
<organism evidence="3 4">
    <name type="scientific">Marasmiellus scandens</name>
    <dbReference type="NCBI Taxonomy" id="2682957"/>
    <lineage>
        <taxon>Eukaryota</taxon>
        <taxon>Fungi</taxon>
        <taxon>Dikarya</taxon>
        <taxon>Basidiomycota</taxon>
        <taxon>Agaricomycotina</taxon>
        <taxon>Agaricomycetes</taxon>
        <taxon>Agaricomycetidae</taxon>
        <taxon>Agaricales</taxon>
        <taxon>Marasmiineae</taxon>
        <taxon>Omphalotaceae</taxon>
        <taxon>Marasmiellus</taxon>
    </lineage>
</organism>
<reference evidence="3 4" key="1">
    <citation type="submission" date="2024-01" db="EMBL/GenBank/DDBJ databases">
        <title>A draft genome for the cacao thread blight pathogen Marasmiellus scandens.</title>
        <authorList>
            <person name="Baruah I.K."/>
            <person name="Leung J."/>
            <person name="Bukari Y."/>
            <person name="Amoako-Attah I."/>
            <person name="Meinhardt L.W."/>
            <person name="Bailey B.A."/>
            <person name="Cohen S.P."/>
        </authorList>
    </citation>
    <scope>NUCLEOTIDE SEQUENCE [LARGE SCALE GENOMIC DNA]</scope>
    <source>
        <strain evidence="3 4">GH-19</strain>
    </source>
</reference>
<feature type="domain" description="T6SS Phospholipase effector Tle1-like catalytic" evidence="2">
    <location>
        <begin position="62"/>
        <end position="360"/>
    </location>
</feature>
<protein>
    <recommendedName>
        <fullName evidence="2">T6SS Phospholipase effector Tle1-like catalytic domain-containing protein</fullName>
    </recommendedName>
</protein>
<accession>A0ABR1IXZ5</accession>
<dbReference type="Proteomes" id="UP001498398">
    <property type="component" value="Unassembled WGS sequence"/>
</dbReference>
<dbReference type="InterPro" id="IPR018712">
    <property type="entry name" value="Tle1-like_cat"/>
</dbReference>
<feature type="region of interest" description="Disordered" evidence="1">
    <location>
        <begin position="1"/>
        <end position="22"/>
    </location>
</feature>
<comment type="caution">
    <text evidence="3">The sequence shown here is derived from an EMBL/GenBank/DDBJ whole genome shotgun (WGS) entry which is preliminary data.</text>
</comment>
<dbReference type="PANTHER" id="PTHR33840">
    <property type="match status" value="1"/>
</dbReference>
<feature type="compositionally biased region" description="Basic residues" evidence="1">
    <location>
        <begin position="297"/>
        <end position="306"/>
    </location>
</feature>